<evidence type="ECO:0000313" key="2">
    <source>
        <dbReference type="Proteomes" id="UP000239865"/>
    </source>
</evidence>
<evidence type="ECO:0000313" key="1">
    <source>
        <dbReference type="EMBL" id="PPU72247.1"/>
    </source>
</evidence>
<name>A0A2S7DEJ9_9XANT</name>
<dbReference type="RefSeq" id="WP_104587506.1">
    <property type="nucleotide sequence ID" value="NZ_JAJGQH010000008.1"/>
</dbReference>
<dbReference type="Proteomes" id="UP000239865">
    <property type="component" value="Unassembled WGS sequence"/>
</dbReference>
<organism evidence="1 2">
    <name type="scientific">Xanthomonas melonis</name>
    <dbReference type="NCBI Taxonomy" id="56456"/>
    <lineage>
        <taxon>Bacteria</taxon>
        <taxon>Pseudomonadati</taxon>
        <taxon>Pseudomonadota</taxon>
        <taxon>Gammaproteobacteria</taxon>
        <taxon>Lysobacterales</taxon>
        <taxon>Lysobacteraceae</taxon>
        <taxon>Xanthomonas</taxon>
    </lineage>
</organism>
<sequence length="118" mass="13471">MAVFPPYAGILYDTVRRSFDPAVVRTEMERGIPKQRVTNDGVLMKLAMTLDFATPADAMAFEDWYFDVIRRVGWFDFVHPLSGAPLQVRFEGGDIGELRPVEGADRPWQCDVTVEYLR</sequence>
<reference evidence="1 2" key="1">
    <citation type="submission" date="2016-08" db="EMBL/GenBank/DDBJ databases">
        <authorList>
            <person name="Seilhamer J.J."/>
        </authorList>
    </citation>
    <scope>NUCLEOTIDE SEQUENCE [LARGE SCALE GENOMIC DNA]</scope>
    <source>
        <strain evidence="1 2">CFBP4644</strain>
    </source>
</reference>
<dbReference type="EMBL" id="MDEH01000006">
    <property type="protein sequence ID" value="PPU72247.1"/>
    <property type="molecule type" value="Genomic_DNA"/>
</dbReference>
<dbReference type="OrthoDB" id="8795416at2"/>
<proteinExistence type="predicted"/>
<dbReference type="AlphaFoldDB" id="A0A2S7DEJ9"/>
<comment type="caution">
    <text evidence="1">The sequence shown here is derived from an EMBL/GenBank/DDBJ whole genome shotgun (WGS) entry which is preliminary data.</text>
</comment>
<gene>
    <name evidence="1" type="ORF">XmelCFBP4644_12255</name>
</gene>
<protein>
    <recommendedName>
        <fullName evidence="3">Phage tail protein</fullName>
    </recommendedName>
</protein>
<evidence type="ECO:0008006" key="3">
    <source>
        <dbReference type="Google" id="ProtNLM"/>
    </source>
</evidence>
<accession>A0A2S7DEJ9</accession>